<dbReference type="Pfam" id="PF13630">
    <property type="entry name" value="SdpI"/>
    <property type="match status" value="1"/>
</dbReference>
<evidence type="ECO:0000313" key="2">
    <source>
        <dbReference type="EMBL" id="SVD96785.1"/>
    </source>
</evidence>
<feature type="transmembrane region" description="Helical" evidence="1">
    <location>
        <begin position="48"/>
        <end position="68"/>
    </location>
</feature>
<dbReference type="InterPro" id="IPR025962">
    <property type="entry name" value="SdpI/YhfL"/>
</dbReference>
<dbReference type="AlphaFoldDB" id="A0A382ZNX9"/>
<organism evidence="2">
    <name type="scientific">marine metagenome</name>
    <dbReference type="NCBI Taxonomy" id="408172"/>
    <lineage>
        <taxon>unclassified sequences</taxon>
        <taxon>metagenomes</taxon>
        <taxon>ecological metagenomes</taxon>
    </lineage>
</organism>
<gene>
    <name evidence="2" type="ORF">METZ01_LOCUS449639</name>
</gene>
<protein>
    <recommendedName>
        <fullName evidence="3">SdpI/YhfL protein family</fullName>
    </recommendedName>
</protein>
<proteinExistence type="predicted"/>
<dbReference type="EMBL" id="UINC01185199">
    <property type="protein sequence ID" value="SVD96785.1"/>
    <property type="molecule type" value="Genomic_DNA"/>
</dbReference>
<reference evidence="2" key="1">
    <citation type="submission" date="2018-05" db="EMBL/GenBank/DDBJ databases">
        <authorList>
            <person name="Lanie J.A."/>
            <person name="Ng W.-L."/>
            <person name="Kazmierczak K.M."/>
            <person name="Andrzejewski T.M."/>
            <person name="Davidsen T.M."/>
            <person name="Wayne K.J."/>
            <person name="Tettelin H."/>
            <person name="Glass J.I."/>
            <person name="Rusch D."/>
            <person name="Podicherti R."/>
            <person name="Tsui H.-C.T."/>
            <person name="Winkler M.E."/>
        </authorList>
    </citation>
    <scope>NUCLEOTIDE SEQUENCE</scope>
</reference>
<keyword evidence="1" id="KW-1133">Transmembrane helix</keyword>
<sequence length="111" mass="11796">MTSALAPALIIIVSVPLVLKLVPRNGVYGFRTRHTVESDEVWYPANRAAGIAMIVAAVVWLAAIMLVPEVIGTPYLVSVVTVVIGLGAIGVAVLVSLLYLRRLLTSVEEST</sequence>
<evidence type="ECO:0000256" key="1">
    <source>
        <dbReference type="SAM" id="Phobius"/>
    </source>
</evidence>
<feature type="transmembrane region" description="Helical" evidence="1">
    <location>
        <begin position="75"/>
        <end position="100"/>
    </location>
</feature>
<evidence type="ECO:0008006" key="3">
    <source>
        <dbReference type="Google" id="ProtNLM"/>
    </source>
</evidence>
<keyword evidence="1" id="KW-0812">Transmembrane</keyword>
<name>A0A382ZNX9_9ZZZZ</name>
<accession>A0A382ZNX9</accession>
<keyword evidence="1" id="KW-0472">Membrane</keyword>